<dbReference type="InterPro" id="IPR050396">
    <property type="entry name" value="Glycosyltr_51/Transpeptidase"/>
</dbReference>
<evidence type="ECO:0000256" key="7">
    <source>
        <dbReference type="ARBA" id="ARBA00022679"/>
    </source>
</evidence>
<dbReference type="PANTHER" id="PTHR32282">
    <property type="entry name" value="BINDING PROTEIN TRANSPEPTIDASE, PUTATIVE-RELATED"/>
    <property type="match status" value="1"/>
</dbReference>
<evidence type="ECO:0000256" key="4">
    <source>
        <dbReference type="ARBA" id="ARBA00022645"/>
    </source>
</evidence>
<dbReference type="Pfam" id="PF00905">
    <property type="entry name" value="Transpeptidase"/>
    <property type="match status" value="1"/>
</dbReference>
<feature type="domain" description="Glycosyl transferase family 51" evidence="13">
    <location>
        <begin position="28"/>
        <end position="191"/>
    </location>
</feature>
<dbReference type="GO" id="GO:0008955">
    <property type="term" value="F:peptidoglycan glycosyltransferase activity"/>
    <property type="evidence" value="ECO:0007669"/>
    <property type="project" value="UniProtKB-EC"/>
</dbReference>
<accession>A0A4Y9RRB8</accession>
<dbReference type="GO" id="GO:0008658">
    <property type="term" value="F:penicillin binding"/>
    <property type="evidence" value="ECO:0007669"/>
    <property type="project" value="InterPro"/>
</dbReference>
<dbReference type="Gene3D" id="3.40.710.10">
    <property type="entry name" value="DD-peptidase/beta-lactamase superfamily"/>
    <property type="match status" value="1"/>
</dbReference>
<dbReference type="InterPro" id="IPR011815">
    <property type="entry name" value="PBP_1c"/>
</dbReference>
<keyword evidence="8" id="KW-0378">Hydrolase</keyword>
<dbReference type="InterPro" id="IPR001264">
    <property type="entry name" value="Glyco_trans_51"/>
</dbReference>
<name>A0A4Y9RRB8_9BURK</name>
<dbReference type="SUPFAM" id="SSF53955">
    <property type="entry name" value="Lysozyme-like"/>
    <property type="match status" value="1"/>
</dbReference>
<keyword evidence="7" id="KW-0808">Transferase</keyword>
<organism evidence="15 16">
    <name type="scientific">Zemynaea arenosa</name>
    <dbReference type="NCBI Taxonomy" id="2561931"/>
    <lineage>
        <taxon>Bacteria</taxon>
        <taxon>Pseudomonadati</taxon>
        <taxon>Pseudomonadota</taxon>
        <taxon>Betaproteobacteria</taxon>
        <taxon>Burkholderiales</taxon>
        <taxon>Oxalobacteraceae</taxon>
        <taxon>Telluria group</taxon>
        <taxon>Zemynaea</taxon>
    </lineage>
</organism>
<dbReference type="InterPro" id="IPR036950">
    <property type="entry name" value="PBP_transglycosylase"/>
</dbReference>
<keyword evidence="16" id="KW-1185">Reference proteome</keyword>
<dbReference type="AlphaFoldDB" id="A0A4Y9RRB8"/>
<dbReference type="GO" id="GO:0006508">
    <property type="term" value="P:proteolysis"/>
    <property type="evidence" value="ECO:0007669"/>
    <property type="project" value="UniProtKB-KW"/>
</dbReference>
<evidence type="ECO:0000256" key="5">
    <source>
        <dbReference type="ARBA" id="ARBA00022670"/>
    </source>
</evidence>
<gene>
    <name evidence="15" type="primary">pbpC</name>
    <name evidence="15" type="ORF">E4L96_21540</name>
</gene>
<evidence type="ECO:0000259" key="14">
    <source>
        <dbReference type="Pfam" id="PF06832"/>
    </source>
</evidence>
<dbReference type="NCBIfam" id="TIGR02073">
    <property type="entry name" value="PBP_1c"/>
    <property type="match status" value="1"/>
</dbReference>
<dbReference type="Proteomes" id="UP000298438">
    <property type="component" value="Unassembled WGS sequence"/>
</dbReference>
<comment type="caution">
    <text evidence="15">The sequence shown here is derived from an EMBL/GenBank/DDBJ whole genome shotgun (WGS) entry which is preliminary data.</text>
</comment>
<dbReference type="OrthoDB" id="9766909at2"/>
<reference evidence="15 16" key="1">
    <citation type="submission" date="2019-03" db="EMBL/GenBank/DDBJ databases">
        <title>Draft Genome Sequence of Massilia arenosa sp. nov., a Novel Massilia Species Isolated from a Sandy-loam Maize Soil.</title>
        <authorList>
            <person name="Raths R."/>
            <person name="Peta V."/>
            <person name="Bucking H."/>
        </authorList>
    </citation>
    <scope>NUCLEOTIDE SEQUENCE [LARGE SCALE GENOMIC DNA]</scope>
    <source>
        <strain evidence="15 16">MC02</strain>
    </source>
</reference>
<protein>
    <recommendedName>
        <fullName evidence="10">peptidoglycan glycosyltransferase</fullName>
        <ecNumber evidence="10">2.4.99.28</ecNumber>
    </recommendedName>
</protein>
<dbReference type="GO" id="GO:0004180">
    <property type="term" value="F:carboxypeptidase activity"/>
    <property type="evidence" value="ECO:0007669"/>
    <property type="project" value="UniProtKB-KW"/>
</dbReference>
<keyword evidence="5" id="KW-0645">Protease</keyword>
<dbReference type="PANTHER" id="PTHR32282:SF15">
    <property type="entry name" value="PENICILLIN-BINDING PROTEIN 1C"/>
    <property type="match status" value="1"/>
</dbReference>
<evidence type="ECO:0000259" key="13">
    <source>
        <dbReference type="Pfam" id="PF00912"/>
    </source>
</evidence>
<dbReference type="EC" id="2.4.99.28" evidence="10"/>
<keyword evidence="4" id="KW-0121">Carboxypeptidase</keyword>
<dbReference type="Pfam" id="PF06832">
    <property type="entry name" value="BiPBP_C"/>
    <property type="match status" value="1"/>
</dbReference>
<dbReference type="GO" id="GO:0030288">
    <property type="term" value="C:outer membrane-bounded periplasmic space"/>
    <property type="evidence" value="ECO:0007669"/>
    <property type="project" value="TreeGrafter"/>
</dbReference>
<comment type="similarity">
    <text evidence="3">In the N-terminal section; belongs to the glycosyltransferase 51 family.</text>
</comment>
<dbReference type="InterPro" id="IPR023346">
    <property type="entry name" value="Lysozyme-like_dom_sf"/>
</dbReference>
<feature type="domain" description="Penicillin-binding protein transpeptidase" evidence="12">
    <location>
        <begin position="269"/>
        <end position="531"/>
    </location>
</feature>
<evidence type="ECO:0000256" key="2">
    <source>
        <dbReference type="ARBA" id="ARBA00007090"/>
    </source>
</evidence>
<keyword evidence="9" id="KW-0511">Multifunctional enzyme</keyword>
<sequence>MRAGYQPSDAVLLDRAGQPLRALRLDLTAQRAAWTAFDDISPALVTAIITAEDQNFMTHSGVDLLAMGKAAWENLFRSRPRGASTITMQLASQLDPALQPGAGGRTLGQKWNQMKAAREIEDTWSKRDVLEAYLNLVPFRGELRGIGAGSRGLFGKAPSGLDKTESAILAALVRSPSAPPKLVARRACALAQELKLTVACAAVTWETEKALSRPSEPRSFSASGAVARQLLKPGKGAVRSTLDAGMQRFAEEALRRQLSMLGERNVNDGALVVLDNASGEILAWVANAGNSDVDGVTALRQAGSTLKPFLYELAFERRVLTAASILNDAPIEVATVGGMYVPQNYEKDFKGPVSARTSLASSLNIPAVRTLMLAGLDRFHERLRTLGIRTLTEAPDYYGYSLALGSGEITLLDLANAYRALANHGLYGTSTLVARPTEKPQRVMDEKAVFIVSDILSDRAARSLTFGLRNELATGYWAAVKTGTSKDMRDNWAVGYSDRYTVCVWVGNFNGRPMWDVSGVTGAAPVWRDVMDYLHRSQPSLAPRAPQGVTGIGVAFEPAVEPPRNEWFIAGTEMARVAVVPLHERAPRIVYPAPHAILAADPDIPDNRERVFFHAEAGQGLRWQLDGAILAEAEDDYRWQPIPGKHTLQLIDSTGHPVAQSDFTVRGTR</sequence>
<dbReference type="UniPathway" id="UPA00219"/>
<evidence type="ECO:0000256" key="9">
    <source>
        <dbReference type="ARBA" id="ARBA00023268"/>
    </source>
</evidence>
<dbReference type="EMBL" id="SPVF01000262">
    <property type="protein sequence ID" value="TFW11433.1"/>
    <property type="molecule type" value="Genomic_DNA"/>
</dbReference>
<evidence type="ECO:0000256" key="10">
    <source>
        <dbReference type="ARBA" id="ARBA00044770"/>
    </source>
</evidence>
<comment type="similarity">
    <text evidence="2">In the C-terminal section; belongs to the transpeptidase family.</text>
</comment>
<dbReference type="Gene3D" id="1.10.3810.10">
    <property type="entry name" value="Biosynthetic peptidoglycan transglycosylase-like"/>
    <property type="match status" value="1"/>
</dbReference>
<proteinExistence type="inferred from homology"/>
<evidence type="ECO:0000256" key="8">
    <source>
        <dbReference type="ARBA" id="ARBA00022801"/>
    </source>
</evidence>
<evidence type="ECO:0000256" key="3">
    <source>
        <dbReference type="ARBA" id="ARBA00007739"/>
    </source>
</evidence>
<evidence type="ECO:0000313" key="16">
    <source>
        <dbReference type="Proteomes" id="UP000298438"/>
    </source>
</evidence>
<dbReference type="InterPro" id="IPR009647">
    <property type="entry name" value="PBP_C"/>
</dbReference>
<dbReference type="InterPro" id="IPR001460">
    <property type="entry name" value="PCN-bd_Tpept"/>
</dbReference>
<dbReference type="SUPFAM" id="SSF56601">
    <property type="entry name" value="beta-lactamase/transpeptidase-like"/>
    <property type="match status" value="1"/>
</dbReference>
<dbReference type="GO" id="GO:0009252">
    <property type="term" value="P:peptidoglycan biosynthetic process"/>
    <property type="evidence" value="ECO:0007669"/>
    <property type="project" value="UniProtKB-UniPathway"/>
</dbReference>
<dbReference type="Pfam" id="PF00912">
    <property type="entry name" value="Transgly"/>
    <property type="match status" value="1"/>
</dbReference>
<comment type="pathway">
    <text evidence="1">Cell wall biogenesis; peptidoglycan biosynthesis.</text>
</comment>
<evidence type="ECO:0000256" key="1">
    <source>
        <dbReference type="ARBA" id="ARBA00004752"/>
    </source>
</evidence>
<keyword evidence="6" id="KW-0328">Glycosyltransferase</keyword>
<evidence type="ECO:0000313" key="15">
    <source>
        <dbReference type="EMBL" id="TFW11433.1"/>
    </source>
</evidence>
<evidence type="ECO:0000259" key="12">
    <source>
        <dbReference type="Pfam" id="PF00905"/>
    </source>
</evidence>
<evidence type="ECO:0000256" key="11">
    <source>
        <dbReference type="ARBA" id="ARBA00049902"/>
    </source>
</evidence>
<dbReference type="InterPro" id="IPR012338">
    <property type="entry name" value="Beta-lactam/transpept-like"/>
</dbReference>
<feature type="domain" description="Penicillin-binding C-terminal" evidence="14">
    <location>
        <begin position="583"/>
        <end position="656"/>
    </location>
</feature>
<comment type="catalytic activity">
    <reaction evidence="11">
        <text>[GlcNAc-(1-&gt;4)-Mur2Ac(oyl-L-Ala-gamma-D-Glu-L-Lys-D-Ala-D-Ala)](n)-di-trans,octa-cis-undecaprenyl diphosphate + beta-D-GlcNAc-(1-&gt;4)-Mur2Ac(oyl-L-Ala-gamma-D-Glu-L-Lys-D-Ala-D-Ala)-di-trans,octa-cis-undecaprenyl diphosphate = [GlcNAc-(1-&gt;4)-Mur2Ac(oyl-L-Ala-gamma-D-Glu-L-Lys-D-Ala-D-Ala)](n+1)-di-trans,octa-cis-undecaprenyl diphosphate + di-trans,octa-cis-undecaprenyl diphosphate + H(+)</text>
        <dbReference type="Rhea" id="RHEA:23708"/>
        <dbReference type="Rhea" id="RHEA-COMP:9602"/>
        <dbReference type="Rhea" id="RHEA-COMP:9603"/>
        <dbReference type="ChEBI" id="CHEBI:15378"/>
        <dbReference type="ChEBI" id="CHEBI:58405"/>
        <dbReference type="ChEBI" id="CHEBI:60033"/>
        <dbReference type="ChEBI" id="CHEBI:78435"/>
        <dbReference type="EC" id="2.4.99.28"/>
    </reaction>
</comment>
<evidence type="ECO:0000256" key="6">
    <source>
        <dbReference type="ARBA" id="ARBA00022676"/>
    </source>
</evidence>